<dbReference type="InterPro" id="IPR000160">
    <property type="entry name" value="GGDEF_dom"/>
</dbReference>
<comment type="caution">
    <text evidence="4">The sequence shown here is derived from an EMBL/GenBank/DDBJ whole genome shotgun (WGS) entry which is preliminary data.</text>
</comment>
<dbReference type="PROSITE" id="PS50887">
    <property type="entry name" value="GGDEF"/>
    <property type="match status" value="1"/>
</dbReference>
<dbReference type="Pfam" id="PF00990">
    <property type="entry name" value="GGDEF"/>
    <property type="match status" value="1"/>
</dbReference>
<keyword evidence="1" id="KW-1133">Transmembrane helix</keyword>
<dbReference type="NCBIfam" id="TIGR00254">
    <property type="entry name" value="GGDEF"/>
    <property type="match status" value="1"/>
</dbReference>
<dbReference type="Gene3D" id="3.30.70.270">
    <property type="match status" value="1"/>
</dbReference>
<evidence type="ECO:0000259" key="2">
    <source>
        <dbReference type="PROSITE" id="PS50883"/>
    </source>
</evidence>
<evidence type="ECO:0000313" key="5">
    <source>
        <dbReference type="Proteomes" id="UP001318321"/>
    </source>
</evidence>
<evidence type="ECO:0000259" key="3">
    <source>
        <dbReference type="PROSITE" id="PS50887"/>
    </source>
</evidence>
<dbReference type="InterPro" id="IPR043128">
    <property type="entry name" value="Rev_trsase/Diguanyl_cyclase"/>
</dbReference>
<dbReference type="SUPFAM" id="SSF55073">
    <property type="entry name" value="Nucleotide cyclase"/>
    <property type="match status" value="1"/>
</dbReference>
<dbReference type="PROSITE" id="PS50883">
    <property type="entry name" value="EAL"/>
    <property type="match status" value="1"/>
</dbReference>
<sequence>MPEILTPPPRPGSSIEVYIRSIGRYYIGIAIIMTLLIGAIYLTVKIALDRHAVQQEISFLTSQKFIRFQQLTQQTRAVMSASADPTLPEHVIQPMLDDVRTAIEDIRAVILRLKSMHRRLDKNLLERISRQSPAAEALYVDLDRRLEDFLSRAERIVDASHADRQRRYTYWGPIDFAISADSLLMRQFNDIIQHANGRSEVSIGNAVSISTALLLMLAILFLLASILLFYPLLMKLRSEHLRKMEFEKKLTHLAQTDPLTRLKNRSYFNSALNALLYRYRKDGMGFSMLMVDLDNFKAINDGFGHPAGDATLLHVARAFQNVFQPHDIIARIGGDEFAILLPDIDDEASLNAIAEHAIKSLAADFSYEDNTLRTSASVGGAIVPVHATDEAGLVRVADLALYAAKAESSSAFIFDEETLATRLEQNELAAALAGATDRDEFVVHYQPKVDLATGNHLGFEALVRWNHPTLGLLAPGVFLPLMKGPRLIGDMTLAVARTVCRDLKAWKKARFTPGPVAINLPEALLINESGFEMLASTLRECELHWHDLTIEVTEDVFLNRHAEHMRTSMMRFREHGVSIALDDFGTGFASLLHLRDFPFDELKIDRGFVADIGQDSRSEQIINAIIDLSRNLGKRCIAEGIETETQRQFLLEAGCTIGQGYWFARPMPCREVREWLKQPMTEAR</sequence>
<dbReference type="InterPro" id="IPR052155">
    <property type="entry name" value="Biofilm_reg_signaling"/>
</dbReference>
<dbReference type="SUPFAM" id="SSF141868">
    <property type="entry name" value="EAL domain-like"/>
    <property type="match status" value="1"/>
</dbReference>
<keyword evidence="1" id="KW-0472">Membrane</keyword>
<feature type="transmembrane region" description="Helical" evidence="1">
    <location>
        <begin position="25"/>
        <end position="44"/>
    </location>
</feature>
<dbReference type="PANTHER" id="PTHR44757">
    <property type="entry name" value="DIGUANYLATE CYCLASE DGCP"/>
    <property type="match status" value="1"/>
</dbReference>
<evidence type="ECO:0000313" key="4">
    <source>
        <dbReference type="EMBL" id="NIC03826.1"/>
    </source>
</evidence>
<feature type="domain" description="GGDEF" evidence="3">
    <location>
        <begin position="284"/>
        <end position="417"/>
    </location>
</feature>
<feature type="transmembrane region" description="Helical" evidence="1">
    <location>
        <begin position="212"/>
        <end position="233"/>
    </location>
</feature>
<dbReference type="Pfam" id="PF00563">
    <property type="entry name" value="EAL"/>
    <property type="match status" value="1"/>
</dbReference>
<feature type="domain" description="EAL" evidence="2">
    <location>
        <begin position="425"/>
        <end position="680"/>
    </location>
</feature>
<protein>
    <submittedName>
        <fullName evidence="4">EAL domain-containing protein</fullName>
    </submittedName>
</protein>
<dbReference type="InterPro" id="IPR001633">
    <property type="entry name" value="EAL_dom"/>
</dbReference>
<gene>
    <name evidence="4" type="ORF">HBJ55_00065</name>
</gene>
<dbReference type="PANTHER" id="PTHR44757:SF2">
    <property type="entry name" value="BIOFILM ARCHITECTURE MAINTENANCE PROTEIN MBAA"/>
    <property type="match status" value="1"/>
</dbReference>
<proteinExistence type="predicted"/>
<dbReference type="SMART" id="SM00267">
    <property type="entry name" value="GGDEF"/>
    <property type="match status" value="1"/>
</dbReference>
<dbReference type="CDD" id="cd01948">
    <property type="entry name" value="EAL"/>
    <property type="match status" value="1"/>
</dbReference>
<dbReference type="RefSeq" id="WP_167109794.1">
    <property type="nucleotide sequence ID" value="NZ_JAAQTO010000001.1"/>
</dbReference>
<dbReference type="InterPro" id="IPR029787">
    <property type="entry name" value="Nucleotide_cyclase"/>
</dbReference>
<dbReference type="InterPro" id="IPR035919">
    <property type="entry name" value="EAL_sf"/>
</dbReference>
<keyword evidence="5" id="KW-1185">Reference proteome</keyword>
<evidence type="ECO:0000256" key="1">
    <source>
        <dbReference type="SAM" id="Phobius"/>
    </source>
</evidence>
<dbReference type="Proteomes" id="UP001318321">
    <property type="component" value="Unassembled WGS sequence"/>
</dbReference>
<accession>A0ABX0PMI0</accession>
<dbReference type="CDD" id="cd01949">
    <property type="entry name" value="GGDEF"/>
    <property type="match status" value="1"/>
</dbReference>
<keyword evidence="1" id="KW-0812">Transmembrane</keyword>
<dbReference type="Gene3D" id="3.20.20.450">
    <property type="entry name" value="EAL domain"/>
    <property type="match status" value="1"/>
</dbReference>
<name>A0ABX0PMI0_9GAMM</name>
<reference evidence="4 5" key="1">
    <citation type="submission" date="2020-03" db="EMBL/GenBank/DDBJ databases">
        <title>Identification of Halomonas strains.</title>
        <authorList>
            <person name="Xiao Z."/>
            <person name="Dong F."/>
            <person name="Wang Z."/>
            <person name="Zhao J.-Y."/>
        </authorList>
    </citation>
    <scope>NUCLEOTIDE SEQUENCE [LARGE SCALE GENOMIC DNA]</scope>
    <source>
        <strain evidence="4 5">DX6</strain>
    </source>
</reference>
<dbReference type="EMBL" id="JAAQTO010000001">
    <property type="protein sequence ID" value="NIC03826.1"/>
    <property type="molecule type" value="Genomic_DNA"/>
</dbReference>
<dbReference type="SMART" id="SM00052">
    <property type="entry name" value="EAL"/>
    <property type="match status" value="1"/>
</dbReference>
<organism evidence="4 5">
    <name type="scientific">Billgrantia bachuensis</name>
    <dbReference type="NCBI Taxonomy" id="2717286"/>
    <lineage>
        <taxon>Bacteria</taxon>
        <taxon>Pseudomonadati</taxon>
        <taxon>Pseudomonadota</taxon>
        <taxon>Gammaproteobacteria</taxon>
        <taxon>Oceanospirillales</taxon>
        <taxon>Halomonadaceae</taxon>
        <taxon>Billgrantia</taxon>
    </lineage>
</organism>